<accession>A0A1L9RMM6</accession>
<name>A0A1L9RMM6_ASPWE</name>
<dbReference type="PANTHER" id="PTHR43734">
    <property type="entry name" value="PHYTOENE DESATURASE"/>
    <property type="match status" value="1"/>
</dbReference>
<sequence>MPSPRRLLFTALSLISINPSLSLAKTTTLTRDVCIIGGGASGSYAAVRLQDLGYSVALIEQENQLGGHTNTYTKDDISVDYGVVDYRKNISVVEEFFDRLDIAYGDFSGAAISSMIRANLRTGKIQRNYTTPDEIGALTRYSKIAAKYPALEYGYYLPDPVPEDLLLPFGQFVVKYNVTGVIPVVFHSYGNILTQTTLYVMKYFGPNAVQNLVNGFYGTAHKNNSEIYTKAGDILGDNVFLNSHVVSSKRSGDESIDLTVKTPSGNTTIHARKLLITIPPLLSNMDVFDLDTAENNVFKQFSSVGYYTSLVTGTEIAANTTLSNADTTQPYNLMTLPGLYEIANTELPEIYQVEYGSTSPLPEEDVKSDILQSIRNLKRTGLANGTVDPRFVEFRSHTPYLLTVPPDAIKEGFYKKLYSLQGHRGTFYTGAAFHAHDTALLWRFTKSLVGDIVKTL</sequence>
<evidence type="ECO:0000313" key="2">
    <source>
        <dbReference type="EMBL" id="OJJ36181.1"/>
    </source>
</evidence>
<organism evidence="2 3">
    <name type="scientific">Aspergillus wentii DTO 134E9</name>
    <dbReference type="NCBI Taxonomy" id="1073089"/>
    <lineage>
        <taxon>Eukaryota</taxon>
        <taxon>Fungi</taxon>
        <taxon>Dikarya</taxon>
        <taxon>Ascomycota</taxon>
        <taxon>Pezizomycotina</taxon>
        <taxon>Eurotiomycetes</taxon>
        <taxon>Eurotiomycetidae</taxon>
        <taxon>Eurotiales</taxon>
        <taxon>Aspergillaceae</taxon>
        <taxon>Aspergillus</taxon>
        <taxon>Aspergillus subgen. Cremei</taxon>
    </lineage>
</organism>
<dbReference type="Gene3D" id="3.50.50.60">
    <property type="entry name" value="FAD/NAD(P)-binding domain"/>
    <property type="match status" value="1"/>
</dbReference>
<dbReference type="Proteomes" id="UP000184383">
    <property type="component" value="Unassembled WGS sequence"/>
</dbReference>
<dbReference type="AlphaFoldDB" id="A0A1L9RMM6"/>
<keyword evidence="3" id="KW-1185">Reference proteome</keyword>
<dbReference type="OrthoDB" id="68575at2759"/>
<protein>
    <recommendedName>
        <fullName evidence="4">Amine oxidase domain-containing protein</fullName>
    </recommendedName>
</protein>
<dbReference type="Pfam" id="PF13450">
    <property type="entry name" value="NAD_binding_8"/>
    <property type="match status" value="1"/>
</dbReference>
<reference evidence="3" key="1">
    <citation type="journal article" date="2017" name="Genome Biol.">
        <title>Comparative genomics reveals high biological diversity and specific adaptations in the industrially and medically important fungal genus Aspergillus.</title>
        <authorList>
            <person name="de Vries R.P."/>
            <person name="Riley R."/>
            <person name="Wiebenga A."/>
            <person name="Aguilar-Osorio G."/>
            <person name="Amillis S."/>
            <person name="Uchima C.A."/>
            <person name="Anderluh G."/>
            <person name="Asadollahi M."/>
            <person name="Askin M."/>
            <person name="Barry K."/>
            <person name="Battaglia E."/>
            <person name="Bayram O."/>
            <person name="Benocci T."/>
            <person name="Braus-Stromeyer S.A."/>
            <person name="Caldana C."/>
            <person name="Canovas D."/>
            <person name="Cerqueira G.C."/>
            <person name="Chen F."/>
            <person name="Chen W."/>
            <person name="Choi C."/>
            <person name="Clum A."/>
            <person name="Dos Santos R.A."/>
            <person name="Damasio A.R."/>
            <person name="Diallinas G."/>
            <person name="Emri T."/>
            <person name="Fekete E."/>
            <person name="Flipphi M."/>
            <person name="Freyberg S."/>
            <person name="Gallo A."/>
            <person name="Gournas C."/>
            <person name="Habgood R."/>
            <person name="Hainaut M."/>
            <person name="Harispe M.L."/>
            <person name="Henrissat B."/>
            <person name="Hilden K.S."/>
            <person name="Hope R."/>
            <person name="Hossain A."/>
            <person name="Karabika E."/>
            <person name="Karaffa L."/>
            <person name="Karanyi Z."/>
            <person name="Krasevec N."/>
            <person name="Kuo A."/>
            <person name="Kusch H."/>
            <person name="LaButti K."/>
            <person name="Lagendijk E.L."/>
            <person name="Lapidus A."/>
            <person name="Levasseur A."/>
            <person name="Lindquist E."/>
            <person name="Lipzen A."/>
            <person name="Logrieco A.F."/>
            <person name="MacCabe A."/>
            <person name="Maekelae M.R."/>
            <person name="Malavazi I."/>
            <person name="Melin P."/>
            <person name="Meyer V."/>
            <person name="Mielnichuk N."/>
            <person name="Miskei M."/>
            <person name="Molnar A.P."/>
            <person name="Mule G."/>
            <person name="Ngan C.Y."/>
            <person name="Orejas M."/>
            <person name="Orosz E."/>
            <person name="Ouedraogo J.P."/>
            <person name="Overkamp K.M."/>
            <person name="Park H.-S."/>
            <person name="Perrone G."/>
            <person name="Piumi F."/>
            <person name="Punt P.J."/>
            <person name="Ram A.F."/>
            <person name="Ramon A."/>
            <person name="Rauscher S."/>
            <person name="Record E."/>
            <person name="Riano-Pachon D.M."/>
            <person name="Robert V."/>
            <person name="Roehrig J."/>
            <person name="Ruller R."/>
            <person name="Salamov A."/>
            <person name="Salih N.S."/>
            <person name="Samson R.A."/>
            <person name="Sandor E."/>
            <person name="Sanguinetti M."/>
            <person name="Schuetze T."/>
            <person name="Sepcic K."/>
            <person name="Shelest E."/>
            <person name="Sherlock G."/>
            <person name="Sophianopoulou V."/>
            <person name="Squina F.M."/>
            <person name="Sun H."/>
            <person name="Susca A."/>
            <person name="Todd R.B."/>
            <person name="Tsang A."/>
            <person name="Unkles S.E."/>
            <person name="van de Wiele N."/>
            <person name="van Rossen-Uffink D."/>
            <person name="Oliveira J.V."/>
            <person name="Vesth T.C."/>
            <person name="Visser J."/>
            <person name="Yu J.-H."/>
            <person name="Zhou M."/>
            <person name="Andersen M.R."/>
            <person name="Archer D.B."/>
            <person name="Baker S.E."/>
            <person name="Benoit I."/>
            <person name="Brakhage A.A."/>
            <person name="Braus G.H."/>
            <person name="Fischer R."/>
            <person name="Frisvad J.C."/>
            <person name="Goldman G.H."/>
            <person name="Houbraken J."/>
            <person name="Oakley B."/>
            <person name="Pocsi I."/>
            <person name="Scazzocchio C."/>
            <person name="Seiboth B."/>
            <person name="vanKuyk P.A."/>
            <person name="Wortman J."/>
            <person name="Dyer P.S."/>
            <person name="Grigoriev I.V."/>
        </authorList>
    </citation>
    <scope>NUCLEOTIDE SEQUENCE [LARGE SCALE GENOMIC DNA]</scope>
    <source>
        <strain evidence="3">DTO 134E9</strain>
    </source>
</reference>
<dbReference type="Gene3D" id="3.30.70.1990">
    <property type="match status" value="1"/>
</dbReference>
<dbReference type="STRING" id="1073089.A0A1L9RMM6"/>
<dbReference type="PANTHER" id="PTHR43734:SF1">
    <property type="entry name" value="PHYTOENE DESATURASE"/>
    <property type="match status" value="1"/>
</dbReference>
<gene>
    <name evidence="2" type="ORF">ASPWEDRAFT_52028</name>
</gene>
<evidence type="ECO:0008006" key="4">
    <source>
        <dbReference type="Google" id="ProtNLM"/>
    </source>
</evidence>
<feature type="signal peptide" evidence="1">
    <location>
        <begin position="1"/>
        <end position="24"/>
    </location>
</feature>
<keyword evidence="1" id="KW-0732">Signal</keyword>
<dbReference type="RefSeq" id="XP_040689857.1">
    <property type="nucleotide sequence ID" value="XM_040837691.1"/>
</dbReference>
<feature type="chain" id="PRO_5013086679" description="Amine oxidase domain-containing protein" evidence="1">
    <location>
        <begin position="25"/>
        <end position="456"/>
    </location>
</feature>
<proteinExistence type="predicted"/>
<evidence type="ECO:0000256" key="1">
    <source>
        <dbReference type="SAM" id="SignalP"/>
    </source>
</evidence>
<dbReference type="SUPFAM" id="SSF51905">
    <property type="entry name" value="FAD/NAD(P)-binding domain"/>
    <property type="match status" value="1"/>
</dbReference>
<dbReference type="VEuPathDB" id="FungiDB:ASPWEDRAFT_52028"/>
<dbReference type="EMBL" id="KV878212">
    <property type="protein sequence ID" value="OJJ36181.1"/>
    <property type="molecule type" value="Genomic_DNA"/>
</dbReference>
<dbReference type="Gene3D" id="1.10.405.20">
    <property type="match status" value="1"/>
</dbReference>
<evidence type="ECO:0000313" key="3">
    <source>
        <dbReference type="Proteomes" id="UP000184383"/>
    </source>
</evidence>
<dbReference type="GeneID" id="63753539"/>
<dbReference type="InterPro" id="IPR036188">
    <property type="entry name" value="FAD/NAD-bd_sf"/>
</dbReference>